<name>V4UB25_CITCL</name>
<evidence type="ECO:0000313" key="1">
    <source>
        <dbReference type="EMBL" id="ESR36484.1"/>
    </source>
</evidence>
<dbReference type="Gramene" id="ESR36484">
    <property type="protein sequence ID" value="ESR36484"/>
    <property type="gene ID" value="CICLE_v10029933mg"/>
</dbReference>
<feature type="non-terminal residue" evidence="1">
    <location>
        <position position="1"/>
    </location>
</feature>
<dbReference type="AlphaFoldDB" id="V4UB25"/>
<reference evidence="1 2" key="1">
    <citation type="submission" date="2013-10" db="EMBL/GenBank/DDBJ databases">
        <authorList>
            <consortium name="International Citrus Genome Consortium"/>
            <person name="Jenkins J."/>
            <person name="Schmutz J."/>
            <person name="Prochnik S."/>
            <person name="Rokhsar D."/>
            <person name="Gmitter F."/>
            <person name="Ollitrault P."/>
            <person name="Machado M."/>
            <person name="Talon M."/>
            <person name="Wincker P."/>
            <person name="Jaillon O."/>
            <person name="Morgante M."/>
        </authorList>
    </citation>
    <scope>NUCLEOTIDE SEQUENCE</scope>
    <source>
        <strain evidence="2">cv. Clemenules</strain>
    </source>
</reference>
<accession>V4UB25</accession>
<keyword evidence="2" id="KW-1185">Reference proteome</keyword>
<protein>
    <recommendedName>
        <fullName evidence="3">Reverse transcriptase zinc-binding domain-containing protein</fullName>
    </recommendedName>
</protein>
<evidence type="ECO:0008006" key="3">
    <source>
        <dbReference type="Google" id="ProtNLM"/>
    </source>
</evidence>
<dbReference type="InParanoid" id="V4UB25"/>
<gene>
    <name evidence="1" type="ORF">CICLE_v10029933mg</name>
</gene>
<dbReference type="eggNOG" id="KOG1075">
    <property type="taxonomic scope" value="Eukaryota"/>
</dbReference>
<dbReference type="Proteomes" id="UP000030687">
    <property type="component" value="Unassembled WGS sequence"/>
</dbReference>
<dbReference type="KEGG" id="cic:CICLE_v10029933mg"/>
<sequence>ALRNILSTSNNLLKRKVVDSPNCHRCFSAIEGTFHVLVGYKFAMKVWKLSTLVAYVTNIPHMDFALFAKNLESWLSKEDYPSFGMITWSIWHSRNIALYQNQKMDPKNVLCKAEAVLNSYTAAQGSPIQEFLVPPTKKGVSWIPPDNHWYNLNVDAPIDISNGITGLGAIMGNLKGDFIAG</sequence>
<dbReference type="EMBL" id="KI536978">
    <property type="protein sequence ID" value="ESR36484.1"/>
    <property type="molecule type" value="Genomic_DNA"/>
</dbReference>
<organism evidence="1 2">
    <name type="scientific">Citrus clementina</name>
    <name type="common">Clementine</name>
    <name type="synonym">Citrus deliciosa x Citrus sinensis</name>
    <dbReference type="NCBI Taxonomy" id="85681"/>
    <lineage>
        <taxon>Eukaryota</taxon>
        <taxon>Viridiplantae</taxon>
        <taxon>Streptophyta</taxon>
        <taxon>Embryophyta</taxon>
        <taxon>Tracheophyta</taxon>
        <taxon>Spermatophyta</taxon>
        <taxon>Magnoliopsida</taxon>
        <taxon>eudicotyledons</taxon>
        <taxon>Gunneridae</taxon>
        <taxon>Pentapetalae</taxon>
        <taxon>rosids</taxon>
        <taxon>malvids</taxon>
        <taxon>Sapindales</taxon>
        <taxon>Rutaceae</taxon>
        <taxon>Aurantioideae</taxon>
        <taxon>Citrus</taxon>
    </lineage>
</organism>
<evidence type="ECO:0000313" key="2">
    <source>
        <dbReference type="Proteomes" id="UP000030687"/>
    </source>
</evidence>
<dbReference type="OMA" id="CHCCKSA"/>
<proteinExistence type="predicted"/>